<evidence type="ECO:0000313" key="2">
    <source>
        <dbReference type="EMBL" id="ABE64811.1"/>
    </source>
</evidence>
<keyword evidence="2" id="KW-0614">Plasmid</keyword>
<proteinExistence type="predicted"/>
<dbReference type="CDD" id="cd08168">
    <property type="entry name" value="Cytochrom_C3"/>
    <property type="match status" value="1"/>
</dbReference>
<dbReference type="HOGENOM" id="CLU_077373_0_0_5"/>
<feature type="domain" description="Cytochrome c7-like" evidence="1">
    <location>
        <begin position="126"/>
        <end position="218"/>
    </location>
</feature>
<dbReference type="PANTHER" id="PTHR39425:SF1">
    <property type="entry name" value="CYTOCHROME C7-LIKE DOMAIN-CONTAINING PROTEIN"/>
    <property type="match status" value="1"/>
</dbReference>
<accession>Q1QG36</accession>
<dbReference type="Proteomes" id="UP000001953">
    <property type="component" value="Plasmid 1"/>
</dbReference>
<gene>
    <name evidence="2" type="ordered locus">Nham_4188</name>
</gene>
<name>Q1QG36_NITHX</name>
<dbReference type="PANTHER" id="PTHR39425">
    <property type="entry name" value="LIPOPROTEIN CYTOCHROME C"/>
    <property type="match status" value="1"/>
</dbReference>
<dbReference type="RefSeq" id="WP_011504928.1">
    <property type="nucleotide sequence ID" value="NC_007959.1"/>
</dbReference>
<dbReference type="KEGG" id="nha:Nham_4188"/>
<dbReference type="SUPFAM" id="SSF48695">
    <property type="entry name" value="Multiheme cytochromes"/>
    <property type="match status" value="1"/>
</dbReference>
<protein>
    <submittedName>
        <fullName evidence="2">Chaperone protein HtpG</fullName>
    </submittedName>
</protein>
<reference evidence="3" key="1">
    <citation type="submission" date="2006-03" db="EMBL/GenBank/DDBJ databases">
        <title>Complete sequence of plasmid 1 of Nitrobacter hamburgensis X14.</title>
        <authorList>
            <consortium name="US DOE Joint Genome Institute"/>
            <person name="Copeland A."/>
            <person name="Lucas S."/>
            <person name="Lapidus A."/>
            <person name="Barry K."/>
            <person name="Detter J.C."/>
            <person name="Glavina del Rio T."/>
            <person name="Hammon N."/>
            <person name="Israni S."/>
            <person name="Dalin E."/>
            <person name="Tice H."/>
            <person name="Pitluck S."/>
            <person name="Chain P."/>
            <person name="Malfatti S."/>
            <person name="Shin M."/>
            <person name="Vergez L."/>
            <person name="Schmutz J."/>
            <person name="Larimer F."/>
            <person name="Land M."/>
            <person name="Hauser L."/>
            <person name="Kyrpides N."/>
            <person name="Ivanova N."/>
            <person name="Ward B."/>
            <person name="Arp D."/>
            <person name="Klotz M."/>
            <person name="Stein L."/>
            <person name="O'Mullan G."/>
            <person name="Starkenburg S."/>
            <person name="Sayavedra L."/>
            <person name="Poret-Peterson A.T."/>
            <person name="Gentry M.E."/>
            <person name="Bruce D."/>
            <person name="Richardson P."/>
        </authorList>
    </citation>
    <scope>NUCLEOTIDE SEQUENCE [LARGE SCALE GENOMIC DNA]</scope>
    <source>
        <strain evidence="3">DSM 10229 / NCIMB 13809 / X14</strain>
        <plasmid evidence="3">Plasmid pNITHX1</plasmid>
    </source>
</reference>
<sequence length="218" mass="24188">MAQVFRPAANTIALLVMASLGAVPVLAAGLGYSLMTSSYITSQSVTREQPVPFSHAHHVGGLGLDCRYCHTSVTTARFAGIPPTETCMTCHSQLWTNAAMLAPVRESLAANKPIRWQRVHVLPDYVYFDHSIHIAKGVGCSTCHGAVDRMPLMRQAAPLTMGWCLDCHRHPETAIRPRDKVFDMKWTPPRNQIAEGRRLMSEYHIDTAHLTDCSKCHR</sequence>
<dbReference type="EMBL" id="CP000320">
    <property type="protein sequence ID" value="ABE64811.1"/>
    <property type="molecule type" value="Genomic_DNA"/>
</dbReference>
<geneLocation type="plasmid" evidence="3">
    <name>pNITHX1</name>
</geneLocation>
<evidence type="ECO:0000259" key="1">
    <source>
        <dbReference type="Pfam" id="PF14522"/>
    </source>
</evidence>
<organism evidence="2 3">
    <name type="scientific">Nitrobacter hamburgensis (strain DSM 10229 / NCIMB 13809 / X14)</name>
    <dbReference type="NCBI Taxonomy" id="323097"/>
    <lineage>
        <taxon>Bacteria</taxon>
        <taxon>Pseudomonadati</taxon>
        <taxon>Pseudomonadota</taxon>
        <taxon>Alphaproteobacteria</taxon>
        <taxon>Hyphomicrobiales</taxon>
        <taxon>Nitrobacteraceae</taxon>
        <taxon>Nitrobacter</taxon>
    </lineage>
</organism>
<keyword evidence="3" id="KW-1185">Reference proteome</keyword>
<dbReference type="Gene3D" id="3.90.10.10">
    <property type="entry name" value="Cytochrome C3"/>
    <property type="match status" value="2"/>
</dbReference>
<evidence type="ECO:0000313" key="3">
    <source>
        <dbReference type="Proteomes" id="UP000001953"/>
    </source>
</evidence>
<dbReference type="OrthoDB" id="9814800at2"/>
<dbReference type="InterPro" id="IPR029467">
    <property type="entry name" value="Cyt_c7-like"/>
</dbReference>
<dbReference type="AlphaFoldDB" id="Q1QG36"/>
<dbReference type="Pfam" id="PF14522">
    <property type="entry name" value="Cytochrome_C7"/>
    <property type="match status" value="1"/>
</dbReference>
<dbReference type="InterPro" id="IPR036280">
    <property type="entry name" value="Multihaem_cyt_sf"/>
</dbReference>